<dbReference type="OrthoDB" id="3350812at2759"/>
<feature type="transmembrane region" description="Helical" evidence="1">
    <location>
        <begin position="125"/>
        <end position="151"/>
    </location>
</feature>
<keyword evidence="4" id="KW-1185">Reference proteome</keyword>
<keyword evidence="1" id="KW-0472">Membrane</keyword>
<proteinExistence type="predicted"/>
<dbReference type="HOGENOM" id="CLU_035509_11_1_1"/>
<evidence type="ECO:0000259" key="2">
    <source>
        <dbReference type="Pfam" id="PF20151"/>
    </source>
</evidence>
<sequence length="303" mass="33617">MDSTPVFIVTEGSPLAQIIKYCRVAPCAIWILDYLLTFDDELQSMRVKERWRSARILFLISRYMPVIGGGLSLYAATLPPMEEYKCFPLYGISGVNFLITILATEGLLFIRTWALWHDSRRMRTFITAVFSGLILFILLLLACAVASVGISNVPDLVVTDCLSLDVNPYDIIGIGGVAVFELVVCLLTAYRAIRLCKTSRTSKLLKSLCQGNLVYTITLLSMTTANIFVLLYVRIGGRSASLDQLQMVLHSVLASRILFNLRSIDRMEDSGMSLSVLRFASSPETKLDGEVSVLHDQATITPV</sequence>
<name>A0A0C9VNQ7_9AGAM</name>
<accession>A0A0C9VNQ7</accession>
<dbReference type="EMBL" id="KN839892">
    <property type="protein sequence ID" value="KIJ59280.1"/>
    <property type="molecule type" value="Genomic_DNA"/>
</dbReference>
<keyword evidence="1" id="KW-1133">Transmembrane helix</keyword>
<reference evidence="3 4" key="1">
    <citation type="submission" date="2014-04" db="EMBL/GenBank/DDBJ databases">
        <title>Evolutionary Origins and Diversification of the Mycorrhizal Mutualists.</title>
        <authorList>
            <consortium name="DOE Joint Genome Institute"/>
            <consortium name="Mycorrhizal Genomics Consortium"/>
            <person name="Kohler A."/>
            <person name="Kuo A."/>
            <person name="Nagy L.G."/>
            <person name="Floudas D."/>
            <person name="Copeland A."/>
            <person name="Barry K.W."/>
            <person name="Cichocki N."/>
            <person name="Veneault-Fourrey C."/>
            <person name="LaButti K."/>
            <person name="Lindquist E.A."/>
            <person name="Lipzen A."/>
            <person name="Lundell T."/>
            <person name="Morin E."/>
            <person name="Murat C."/>
            <person name="Riley R."/>
            <person name="Ohm R."/>
            <person name="Sun H."/>
            <person name="Tunlid A."/>
            <person name="Henrissat B."/>
            <person name="Grigoriev I.V."/>
            <person name="Hibbett D.S."/>
            <person name="Martin F."/>
        </authorList>
    </citation>
    <scope>NUCLEOTIDE SEQUENCE [LARGE SCALE GENOMIC DNA]</scope>
    <source>
        <strain evidence="3 4">MD-312</strain>
    </source>
</reference>
<protein>
    <recommendedName>
        <fullName evidence="2">DUF6533 domain-containing protein</fullName>
    </recommendedName>
</protein>
<evidence type="ECO:0000256" key="1">
    <source>
        <dbReference type="SAM" id="Phobius"/>
    </source>
</evidence>
<evidence type="ECO:0000313" key="3">
    <source>
        <dbReference type="EMBL" id="KIJ59280.1"/>
    </source>
</evidence>
<dbReference type="Proteomes" id="UP000053820">
    <property type="component" value="Unassembled WGS sequence"/>
</dbReference>
<organism evidence="3 4">
    <name type="scientific">Hydnomerulius pinastri MD-312</name>
    <dbReference type="NCBI Taxonomy" id="994086"/>
    <lineage>
        <taxon>Eukaryota</taxon>
        <taxon>Fungi</taxon>
        <taxon>Dikarya</taxon>
        <taxon>Basidiomycota</taxon>
        <taxon>Agaricomycotina</taxon>
        <taxon>Agaricomycetes</taxon>
        <taxon>Agaricomycetidae</taxon>
        <taxon>Boletales</taxon>
        <taxon>Boletales incertae sedis</taxon>
        <taxon>Leucogyrophana</taxon>
    </lineage>
</organism>
<feature type="domain" description="DUF6533" evidence="2">
    <location>
        <begin position="21"/>
        <end position="67"/>
    </location>
</feature>
<keyword evidence="1" id="KW-0812">Transmembrane</keyword>
<evidence type="ECO:0000313" key="4">
    <source>
        <dbReference type="Proteomes" id="UP000053820"/>
    </source>
</evidence>
<dbReference type="Pfam" id="PF20151">
    <property type="entry name" value="DUF6533"/>
    <property type="match status" value="1"/>
</dbReference>
<feature type="transmembrane region" description="Helical" evidence="1">
    <location>
        <begin position="56"/>
        <end position="77"/>
    </location>
</feature>
<gene>
    <name evidence="3" type="ORF">HYDPIDRAFT_118706</name>
</gene>
<feature type="transmembrane region" description="Helical" evidence="1">
    <location>
        <begin position="171"/>
        <end position="193"/>
    </location>
</feature>
<feature type="transmembrane region" description="Helical" evidence="1">
    <location>
        <begin position="89"/>
        <end position="113"/>
    </location>
</feature>
<feature type="transmembrane region" description="Helical" evidence="1">
    <location>
        <begin position="213"/>
        <end position="235"/>
    </location>
</feature>
<dbReference type="AlphaFoldDB" id="A0A0C9VNQ7"/>
<dbReference type="InterPro" id="IPR045340">
    <property type="entry name" value="DUF6533"/>
</dbReference>